<comment type="caution">
    <text evidence="1">The sequence shown here is derived from an EMBL/GenBank/DDBJ whole genome shotgun (WGS) entry which is preliminary data.</text>
</comment>
<name>A0ABT6JXA7_9GAMM</name>
<dbReference type="Proteomes" id="UP001156873">
    <property type="component" value="Unassembled WGS sequence"/>
</dbReference>
<sequence length="492" mass="53173">MAEALDLAALTAEDLARVDYAVPFADWPNAEAITKVLINNYARLLNIQVAGEVEDYLLWNGIDIAATYAASTIEPDVEHLCLGMLVLEGVATDLATANWDGLIERAVDELTGSLPCLVVCVRREDLQEPAQQAWLYKFHGCAVRAVGDEDGYRRFLIGRASQINGWVDHAEHHALVSKIVGIIISKPTLMMGLSAQDANIQALFARAENQSPWAWPGDRPSVVFSGDRVGADQQGMLQNVYRATMNPGNRQQVMDGSLVRAYAKPLLIALTLHVLCAKLHKLVEIAPSELNDVDRAELQAGINALRDHVAAGAEDDRLVFIRALVDQSSRFISLYRDGHAGAAPRPYHPLTDVPLHRIETNAAIPASGLRELAVAMGILGLGARGDHWTLAAPNLADPQSGVIRMTSTLGSTSVLFAANSNAALRLQHNGHVAAEAILVHSDQIVPTMARSPRIAPGRTGRVGLRQVSVTELLSDAANTNDLVQRFREAVAI</sequence>
<proteinExistence type="predicted"/>
<evidence type="ECO:0000313" key="2">
    <source>
        <dbReference type="Proteomes" id="UP001156873"/>
    </source>
</evidence>
<keyword evidence="2" id="KW-1185">Reference proteome</keyword>
<accession>A0ABT6JXA7</accession>
<dbReference type="Pfam" id="PF13289">
    <property type="entry name" value="SIR2_2"/>
    <property type="match status" value="1"/>
</dbReference>
<organism evidence="1 2">
    <name type="scientific">Luteimonas kalidii</name>
    <dbReference type="NCBI Taxonomy" id="3042025"/>
    <lineage>
        <taxon>Bacteria</taxon>
        <taxon>Pseudomonadati</taxon>
        <taxon>Pseudomonadota</taxon>
        <taxon>Gammaproteobacteria</taxon>
        <taxon>Lysobacterales</taxon>
        <taxon>Lysobacteraceae</taxon>
        <taxon>Luteimonas</taxon>
    </lineage>
</organism>
<evidence type="ECO:0000313" key="1">
    <source>
        <dbReference type="EMBL" id="MDH5835327.1"/>
    </source>
</evidence>
<protein>
    <submittedName>
        <fullName evidence="1">SIR2 family protein</fullName>
    </submittedName>
</protein>
<gene>
    <name evidence="1" type="ORF">QFW81_15540</name>
</gene>
<dbReference type="RefSeq" id="WP_280580063.1">
    <property type="nucleotide sequence ID" value="NZ_JARXRO010000020.1"/>
</dbReference>
<reference evidence="1 2" key="1">
    <citation type="submission" date="2023-04" db="EMBL/GenBank/DDBJ databases">
        <title>Luteimonas sp. M1R5S59.</title>
        <authorList>
            <person name="Sun J.-Q."/>
        </authorList>
    </citation>
    <scope>NUCLEOTIDE SEQUENCE [LARGE SCALE GENOMIC DNA]</scope>
    <source>
        <strain evidence="1 2">M1R5S59</strain>
    </source>
</reference>
<dbReference type="EMBL" id="JARXRO010000020">
    <property type="protein sequence ID" value="MDH5835327.1"/>
    <property type="molecule type" value="Genomic_DNA"/>
</dbReference>